<dbReference type="eggNOG" id="COG5651">
    <property type="taxonomic scope" value="Bacteria"/>
</dbReference>
<dbReference type="AlphaFoldDB" id="A0A075V702"/>
<reference evidence="2 3" key="1">
    <citation type="journal article" date="2014" name="J. Biotechnol.">
        <title>Complete genome sequence of the actinobacterium Amycolatopsis japonica MG417-CF17(T) (=DSM 44213T) producing (S,S)-N,N'-ethylenediaminedisuccinic acid.</title>
        <authorList>
            <person name="Stegmann E."/>
            <person name="Albersmeier A."/>
            <person name="Spohn M."/>
            <person name="Gert H."/>
            <person name="Weber T."/>
            <person name="Wohlleben W."/>
            <person name="Kalinowski J."/>
            <person name="Ruckert C."/>
        </authorList>
    </citation>
    <scope>NUCLEOTIDE SEQUENCE [LARGE SCALE GENOMIC DNA]</scope>
    <source>
        <strain evidence="3">MG417-CF17 (DSM 44213)</strain>
    </source>
</reference>
<evidence type="ECO:0000313" key="3">
    <source>
        <dbReference type="Proteomes" id="UP000028492"/>
    </source>
</evidence>
<dbReference type="RefSeq" id="WP_038521985.1">
    <property type="nucleotide sequence ID" value="NZ_CP008953.1"/>
</dbReference>
<dbReference type="HOGENOM" id="CLU_064446_0_0_11"/>
<feature type="compositionally biased region" description="Polar residues" evidence="1">
    <location>
        <begin position="327"/>
        <end position="337"/>
    </location>
</feature>
<gene>
    <name evidence="2" type="ORF">AJAP_42100</name>
</gene>
<feature type="region of interest" description="Disordered" evidence="1">
    <location>
        <begin position="282"/>
        <end position="337"/>
    </location>
</feature>
<feature type="compositionally biased region" description="Basic and acidic residues" evidence="1">
    <location>
        <begin position="282"/>
        <end position="295"/>
    </location>
</feature>
<evidence type="ECO:0008006" key="4">
    <source>
        <dbReference type="Google" id="ProtNLM"/>
    </source>
</evidence>
<protein>
    <recommendedName>
        <fullName evidence="4">Rhs protein</fullName>
    </recommendedName>
</protein>
<evidence type="ECO:0000313" key="2">
    <source>
        <dbReference type="EMBL" id="AIG81193.1"/>
    </source>
</evidence>
<dbReference type="EMBL" id="CP008953">
    <property type="protein sequence ID" value="AIG81193.1"/>
    <property type="molecule type" value="Genomic_DNA"/>
</dbReference>
<name>A0A075V702_9PSEU</name>
<dbReference type="Proteomes" id="UP000028492">
    <property type="component" value="Chromosome"/>
</dbReference>
<dbReference type="STRING" id="208439.AJAP_42100"/>
<organism evidence="2 3">
    <name type="scientific">Amycolatopsis japonica</name>
    <dbReference type="NCBI Taxonomy" id="208439"/>
    <lineage>
        <taxon>Bacteria</taxon>
        <taxon>Bacillati</taxon>
        <taxon>Actinomycetota</taxon>
        <taxon>Actinomycetes</taxon>
        <taxon>Pseudonocardiales</taxon>
        <taxon>Pseudonocardiaceae</taxon>
        <taxon>Amycolatopsis</taxon>
        <taxon>Amycolatopsis japonica group</taxon>
    </lineage>
</organism>
<proteinExistence type="predicted"/>
<accession>A0A075V702</accession>
<keyword evidence="3" id="KW-1185">Reference proteome</keyword>
<evidence type="ECO:0000256" key="1">
    <source>
        <dbReference type="SAM" id="MobiDB-lite"/>
    </source>
</evidence>
<sequence length="337" mass="37015">MAENDVLKSAKSETDAEKYKVDNALEGAGAVQDVFGGAEKLLKGDWTEGLLSLAGAVPDIVDVIKNPLETLMSWGFGWIIEHVDFLKEPLNWVSGDQDALDLEVQKWLEVGKYVKTTAEELTDEVQKNCMDWSGAGADAYRAYVQKQLNGYREIVRLAELAGNIINICKTVLSVVRTIIRDLITDTLAKIVMIIARYPPPAYPAALAAEGVPFAIEKSTEAMTWAEKLMRVLMRAKSMLMDFYKNVGDILKKGDVFEGAGMGAFWEVVKEAGKTAVKEVVKSASEDKARDRRETTIDATGEPKPSEKANGAVGSRRPVEQEPIFEQPGTQRISGSIQ</sequence>
<dbReference type="KEGG" id="aja:AJAP_42100"/>